<name>A0A0A2KN31_PENIT</name>
<accession>A0A0A2KN31</accession>
<keyword evidence="2" id="KW-1185">Reference proteome</keyword>
<sequence>MLPLALISSNLKNIILWADLPRLTVISSNYFT</sequence>
<comment type="caution">
    <text evidence="1">The sequence shown here is derived from an EMBL/GenBank/DDBJ whole genome shotgun (WGS) entry which is preliminary data.</text>
</comment>
<protein>
    <submittedName>
        <fullName evidence="1">Uncharacterized protein</fullName>
    </submittedName>
</protein>
<dbReference type="AlphaFoldDB" id="A0A0A2KN31"/>
<proteinExistence type="predicted"/>
<evidence type="ECO:0000313" key="1">
    <source>
        <dbReference type="EMBL" id="KGO69237.1"/>
    </source>
</evidence>
<dbReference type="HOGENOM" id="CLU_3392473_0_0_1"/>
<organism evidence="1 2">
    <name type="scientific">Penicillium italicum</name>
    <name type="common">Blue mold</name>
    <dbReference type="NCBI Taxonomy" id="40296"/>
    <lineage>
        <taxon>Eukaryota</taxon>
        <taxon>Fungi</taxon>
        <taxon>Dikarya</taxon>
        <taxon>Ascomycota</taxon>
        <taxon>Pezizomycotina</taxon>
        <taxon>Eurotiomycetes</taxon>
        <taxon>Eurotiomycetidae</taxon>
        <taxon>Eurotiales</taxon>
        <taxon>Aspergillaceae</taxon>
        <taxon>Penicillium</taxon>
    </lineage>
</organism>
<dbReference type="Proteomes" id="UP000030104">
    <property type="component" value="Unassembled WGS sequence"/>
</dbReference>
<gene>
    <name evidence="1" type="ORF">PITC_095590</name>
</gene>
<evidence type="ECO:0000313" key="2">
    <source>
        <dbReference type="Proteomes" id="UP000030104"/>
    </source>
</evidence>
<dbReference type="EMBL" id="JQGA01001157">
    <property type="protein sequence ID" value="KGO69237.1"/>
    <property type="molecule type" value="Genomic_DNA"/>
</dbReference>
<reference evidence="1 2" key="1">
    <citation type="journal article" date="2015" name="Mol. Plant Microbe Interact.">
        <title>Genome, transcriptome, and functional analyses of Penicillium expansum provide new insights into secondary metabolism and pathogenicity.</title>
        <authorList>
            <person name="Ballester A.R."/>
            <person name="Marcet-Houben M."/>
            <person name="Levin E."/>
            <person name="Sela N."/>
            <person name="Selma-Lazaro C."/>
            <person name="Carmona L."/>
            <person name="Wisniewski M."/>
            <person name="Droby S."/>
            <person name="Gonzalez-Candelas L."/>
            <person name="Gabaldon T."/>
        </authorList>
    </citation>
    <scope>NUCLEOTIDE SEQUENCE [LARGE SCALE GENOMIC DNA]</scope>
    <source>
        <strain evidence="1 2">PHI-1</strain>
    </source>
</reference>